<comment type="caution">
    <text evidence="1">The sequence shown here is derived from an EMBL/GenBank/DDBJ whole genome shotgun (WGS) entry which is preliminary data.</text>
</comment>
<dbReference type="Proteomes" id="UP001207468">
    <property type="component" value="Unassembled WGS sequence"/>
</dbReference>
<proteinExistence type="predicted"/>
<evidence type="ECO:0000313" key="1">
    <source>
        <dbReference type="EMBL" id="KAI9457286.1"/>
    </source>
</evidence>
<evidence type="ECO:0000313" key="2">
    <source>
        <dbReference type="Proteomes" id="UP001207468"/>
    </source>
</evidence>
<reference evidence="1" key="1">
    <citation type="submission" date="2021-03" db="EMBL/GenBank/DDBJ databases">
        <title>Evolutionary priming and transition to the ectomycorrhizal habit in an iconic lineage of mushroom-forming fungi: is preadaptation a requirement?</title>
        <authorList>
            <consortium name="DOE Joint Genome Institute"/>
            <person name="Looney B.P."/>
            <person name="Miyauchi S."/>
            <person name="Morin E."/>
            <person name="Drula E."/>
            <person name="Courty P.E."/>
            <person name="Chicoki N."/>
            <person name="Fauchery L."/>
            <person name="Kohler A."/>
            <person name="Kuo A."/>
            <person name="LaButti K."/>
            <person name="Pangilinan J."/>
            <person name="Lipzen A."/>
            <person name="Riley R."/>
            <person name="Andreopoulos W."/>
            <person name="He G."/>
            <person name="Johnson J."/>
            <person name="Barry K.W."/>
            <person name="Grigoriev I.V."/>
            <person name="Nagy L."/>
            <person name="Hibbett D."/>
            <person name="Henrissat B."/>
            <person name="Matheny P.B."/>
            <person name="Labbe J."/>
            <person name="Martin A.F."/>
        </authorList>
    </citation>
    <scope>NUCLEOTIDE SEQUENCE</scope>
    <source>
        <strain evidence="1">BPL698</strain>
    </source>
</reference>
<organism evidence="1 2">
    <name type="scientific">Russula earlei</name>
    <dbReference type="NCBI Taxonomy" id="71964"/>
    <lineage>
        <taxon>Eukaryota</taxon>
        <taxon>Fungi</taxon>
        <taxon>Dikarya</taxon>
        <taxon>Basidiomycota</taxon>
        <taxon>Agaricomycotina</taxon>
        <taxon>Agaricomycetes</taxon>
        <taxon>Russulales</taxon>
        <taxon>Russulaceae</taxon>
        <taxon>Russula</taxon>
    </lineage>
</organism>
<accession>A0ACC0U1Y3</accession>
<protein>
    <submittedName>
        <fullName evidence="1">Uncharacterized protein</fullName>
    </submittedName>
</protein>
<name>A0ACC0U1Y3_9AGAM</name>
<gene>
    <name evidence="1" type="ORF">F5148DRAFT_1322536</name>
</gene>
<dbReference type="EMBL" id="JAGFNK010000223">
    <property type="protein sequence ID" value="KAI9457286.1"/>
    <property type="molecule type" value="Genomic_DNA"/>
</dbReference>
<sequence length="474" mass="53260">MLLRPRRHNKTSHKQKQSAAPIPREPLPDRPGRNVHPAGQRTTHHTPQEVAAENEGKKQAIEEKIHEGERAKELLAQMNINKDLQDEQILTKNPQQLSAAILKCGRQYLEDDKDGEVFDFTAVEQESCSDDVGSEPVKAKVRAANGALRSEIQEKEADVRGGQDHGGMGMINKVKMTNTRFTPLDGAPKQYQNAGLRKDPKSKKASKVVDPFQSVAADQYPPNPQHDHLHKNELIQMTDSDSEIPAKSSQTKQLTKEKLTVKKKLPKTKSQPADNADNSTSAEFIHDIRWANILLPTIMHYLYILWELFIHFSSDSPTFLVTVQDAFNISFPNVDIILRSDDPLVTMVQTLSPLLMLTGEILKAVRDFFENSEFLDQPAKIQAYIRWALQGDGPTYYQTPTPQTCSIAHNNPGYMAPNGFLQSRFIAPFGKQYLRYAKDSILQPALNMEHPPKGLYTVILTAVEHAFVAFVRGT</sequence>
<keyword evidence="2" id="KW-1185">Reference proteome</keyword>